<sequence>MTESVPIESSQPVRSPTGEDDWPSDHNSYELLGRIGRGAFASVWRARIKRQDQASGGGVLEEVGASREKGQGERYCAVKVLDLEHVDANFIDTRLEVQTMRLSSHPNVLRCFTSFIQGTNLWLVTQLMDKGSSLRCLQCARSVYRSRSADADLGFESHIMYILRETLLGLRYIHANGQIHRDVKASNVLLSSSGEVRIADFGVSGYLVHFGARRENARTFVGTPCWMAPEVMEQVRGYDYAADIWSLGITALELAKGRAPYARHAPMKVLLLTIQEDPPGLETYDDDDDEYYYHDDEGGGGVGTGGQATFSQSFRAMVKWCLQKDPSRRPSCDELLESKHFRYLNDNGAHDEAGRRMKEEICDPVEDVGSGAGLCGMGTGEDNHAMPGVAPVKIVAPTEGEEGGGERPAGTTWVFSDGSQVLASSQTGVGVNDGGRDDFFDEFERQTQGENFSRKNVSPKKENVKEDDGMDDFFDEFEKTTGGENFRRD</sequence>
<dbReference type="SMART" id="SM00220">
    <property type="entry name" value="S_TKc"/>
    <property type="match status" value="1"/>
</dbReference>
<feature type="region of interest" description="Disordered" evidence="2">
    <location>
        <begin position="444"/>
        <end position="489"/>
    </location>
</feature>
<reference evidence="4" key="1">
    <citation type="submission" date="2021-01" db="EMBL/GenBank/DDBJ databases">
        <authorList>
            <person name="Corre E."/>
            <person name="Pelletier E."/>
            <person name="Niang G."/>
            <person name="Scheremetjew M."/>
            <person name="Finn R."/>
            <person name="Kale V."/>
            <person name="Holt S."/>
            <person name="Cochrane G."/>
            <person name="Meng A."/>
            <person name="Brown T."/>
            <person name="Cohen L."/>
        </authorList>
    </citation>
    <scope>NUCLEOTIDE SEQUENCE</scope>
    <source>
        <strain evidence="4">Grunow 1884</strain>
    </source>
</reference>
<dbReference type="PANTHER" id="PTHR48014">
    <property type="entry name" value="SERINE/THREONINE-PROTEIN KINASE FRAY2"/>
    <property type="match status" value="1"/>
</dbReference>
<dbReference type="InterPro" id="IPR047173">
    <property type="entry name" value="STRAD_A/B-like"/>
</dbReference>
<evidence type="ECO:0000259" key="3">
    <source>
        <dbReference type="PROSITE" id="PS50011"/>
    </source>
</evidence>
<dbReference type="SUPFAM" id="SSF56112">
    <property type="entry name" value="Protein kinase-like (PK-like)"/>
    <property type="match status" value="1"/>
</dbReference>
<evidence type="ECO:0000256" key="1">
    <source>
        <dbReference type="ARBA" id="ARBA00008874"/>
    </source>
</evidence>
<proteinExistence type="inferred from homology"/>
<dbReference type="PANTHER" id="PTHR48014:SF21">
    <property type="entry name" value="SERINE_THREONINE-PROTEIN KINASE FRAY2"/>
    <property type="match status" value="1"/>
</dbReference>
<accession>A0A7S2A7P5</accession>
<evidence type="ECO:0000256" key="2">
    <source>
        <dbReference type="SAM" id="MobiDB-lite"/>
    </source>
</evidence>
<feature type="compositionally biased region" description="Polar residues" evidence="2">
    <location>
        <begin position="1"/>
        <end position="14"/>
    </location>
</feature>
<dbReference type="EMBL" id="HBGO01035818">
    <property type="protein sequence ID" value="CAD9360412.1"/>
    <property type="molecule type" value="Transcribed_RNA"/>
</dbReference>
<dbReference type="GO" id="GO:0004672">
    <property type="term" value="F:protein kinase activity"/>
    <property type="evidence" value="ECO:0007669"/>
    <property type="project" value="InterPro"/>
</dbReference>
<dbReference type="Pfam" id="PF00069">
    <property type="entry name" value="Pkinase"/>
    <property type="match status" value="1"/>
</dbReference>
<evidence type="ECO:0000313" key="4">
    <source>
        <dbReference type="EMBL" id="CAD9360412.1"/>
    </source>
</evidence>
<feature type="domain" description="Protein kinase" evidence="3">
    <location>
        <begin position="29"/>
        <end position="343"/>
    </location>
</feature>
<organism evidence="4">
    <name type="scientific">Trieres chinensis</name>
    <name type="common">Marine centric diatom</name>
    <name type="synonym">Odontella sinensis</name>
    <dbReference type="NCBI Taxonomy" id="1514140"/>
    <lineage>
        <taxon>Eukaryota</taxon>
        <taxon>Sar</taxon>
        <taxon>Stramenopiles</taxon>
        <taxon>Ochrophyta</taxon>
        <taxon>Bacillariophyta</taxon>
        <taxon>Mediophyceae</taxon>
        <taxon>Biddulphiophycidae</taxon>
        <taxon>Eupodiscales</taxon>
        <taxon>Parodontellaceae</taxon>
        <taxon>Trieres</taxon>
    </lineage>
</organism>
<feature type="compositionally biased region" description="Basic and acidic residues" evidence="2">
    <location>
        <begin position="476"/>
        <end position="489"/>
    </location>
</feature>
<dbReference type="GO" id="GO:0005524">
    <property type="term" value="F:ATP binding"/>
    <property type="evidence" value="ECO:0007669"/>
    <property type="project" value="InterPro"/>
</dbReference>
<dbReference type="PROSITE" id="PS50011">
    <property type="entry name" value="PROTEIN_KINASE_DOM"/>
    <property type="match status" value="1"/>
</dbReference>
<dbReference type="Gene3D" id="1.10.510.10">
    <property type="entry name" value="Transferase(Phosphotransferase) domain 1"/>
    <property type="match status" value="1"/>
</dbReference>
<gene>
    <name evidence="4" type="ORF">OSIN01602_LOCUS20714</name>
</gene>
<comment type="similarity">
    <text evidence="1">Belongs to the protein kinase superfamily. STE Ser/Thr protein kinase family. STE20 subfamily.</text>
</comment>
<dbReference type="GO" id="GO:0043539">
    <property type="term" value="F:protein serine/threonine kinase activator activity"/>
    <property type="evidence" value="ECO:0007669"/>
    <property type="project" value="InterPro"/>
</dbReference>
<dbReference type="AlphaFoldDB" id="A0A7S2A7P5"/>
<feature type="region of interest" description="Disordered" evidence="2">
    <location>
        <begin position="1"/>
        <end position="26"/>
    </location>
</feature>
<dbReference type="InterPro" id="IPR011009">
    <property type="entry name" value="Kinase-like_dom_sf"/>
</dbReference>
<dbReference type="InterPro" id="IPR000719">
    <property type="entry name" value="Prot_kinase_dom"/>
</dbReference>
<protein>
    <recommendedName>
        <fullName evidence="3">Protein kinase domain-containing protein</fullName>
    </recommendedName>
</protein>
<name>A0A7S2A7P5_TRICV</name>